<feature type="chain" id="PRO_5046735235" description="Putative peptidase domain-containing protein" evidence="2">
    <location>
        <begin position="20"/>
        <end position="331"/>
    </location>
</feature>
<protein>
    <recommendedName>
        <fullName evidence="3">Putative peptidase domain-containing protein</fullName>
    </recommendedName>
</protein>
<keyword evidence="2" id="KW-0732">Signal</keyword>
<feature type="compositionally biased region" description="Low complexity" evidence="1">
    <location>
        <begin position="269"/>
        <end position="282"/>
    </location>
</feature>
<dbReference type="CDD" id="cd11307">
    <property type="entry name" value="M35_Asp_f2_like"/>
    <property type="match status" value="1"/>
</dbReference>
<evidence type="ECO:0000313" key="5">
    <source>
        <dbReference type="Proteomes" id="UP001629113"/>
    </source>
</evidence>
<dbReference type="PANTHER" id="PTHR39399:SF1">
    <property type="entry name" value="PROTEIN ZPS1"/>
    <property type="match status" value="1"/>
</dbReference>
<organism evidence="4 5">
    <name type="scientific">Phlyctema vagabunda</name>
    <dbReference type="NCBI Taxonomy" id="108571"/>
    <lineage>
        <taxon>Eukaryota</taxon>
        <taxon>Fungi</taxon>
        <taxon>Dikarya</taxon>
        <taxon>Ascomycota</taxon>
        <taxon>Pezizomycotina</taxon>
        <taxon>Leotiomycetes</taxon>
        <taxon>Helotiales</taxon>
        <taxon>Dermateaceae</taxon>
        <taxon>Phlyctema</taxon>
    </lineage>
</organism>
<feature type="domain" description="Putative peptidase" evidence="3">
    <location>
        <begin position="19"/>
        <end position="255"/>
    </location>
</feature>
<gene>
    <name evidence="4" type="ORF">PVAG01_04318</name>
</gene>
<dbReference type="SUPFAM" id="SSF55486">
    <property type="entry name" value="Metalloproteases ('zincins'), catalytic domain"/>
    <property type="match status" value="1"/>
</dbReference>
<comment type="caution">
    <text evidence="4">The sequence shown here is derived from an EMBL/GenBank/DDBJ whole genome shotgun (WGS) entry which is preliminary data.</text>
</comment>
<evidence type="ECO:0000256" key="1">
    <source>
        <dbReference type="SAM" id="MobiDB-lite"/>
    </source>
</evidence>
<sequence length="331" mass="35210">MRTSVVLAGAFLQALSVAAYPAQVADSKPVEKRQLFNSETTAAEYDWKAGYVSDFTIHSSCNATERHELTAALDETVVLARQAKEHILIQGNGSPIFQKYFGAGPTGPVIGWFDKIASGNRAGILFRCDDIDQNCETQDNWAGHWRGSNATSETVICPPSYTSRDRLSAVCARGFDLATGRTANYWAADLMHRLYHVPLVGEGVVDHYADGYNGVLELAAGENYTQAGMNSATLSYFAMEVYAYDIAVPGEGCVGRAVESEDDGHGHGAAATPTTSTSSTSTILETQTASVNPVRVIPAESTTTSAAAATETGSTAGQECHTHDDGVIHCV</sequence>
<reference evidence="4 5" key="1">
    <citation type="submission" date="2024-06" db="EMBL/GenBank/DDBJ databases">
        <title>Complete genome of Phlyctema vagabunda strain 19-DSS-EL-015.</title>
        <authorList>
            <person name="Fiorenzani C."/>
        </authorList>
    </citation>
    <scope>NUCLEOTIDE SEQUENCE [LARGE SCALE GENOMIC DNA]</scope>
    <source>
        <strain evidence="4 5">19-DSS-EL-015</strain>
    </source>
</reference>
<evidence type="ECO:0000259" key="3">
    <source>
        <dbReference type="Pfam" id="PF13933"/>
    </source>
</evidence>
<accession>A0ABR4PNV4</accession>
<dbReference type="Gene3D" id="3.40.390.10">
    <property type="entry name" value="Collagenase (Catalytic Domain)"/>
    <property type="match status" value="1"/>
</dbReference>
<name>A0ABR4PNV4_9HELO</name>
<dbReference type="PANTHER" id="PTHR39399">
    <property type="entry name" value="PROTEIN ZPS1"/>
    <property type="match status" value="1"/>
</dbReference>
<evidence type="ECO:0000256" key="2">
    <source>
        <dbReference type="SAM" id="SignalP"/>
    </source>
</evidence>
<dbReference type="InterPro" id="IPR039124">
    <property type="entry name" value="PRA1-like"/>
</dbReference>
<feature type="region of interest" description="Disordered" evidence="1">
    <location>
        <begin position="257"/>
        <end position="294"/>
    </location>
</feature>
<proteinExistence type="predicted"/>
<feature type="compositionally biased region" description="Low complexity" evidence="1">
    <location>
        <begin position="301"/>
        <end position="317"/>
    </location>
</feature>
<keyword evidence="5" id="KW-1185">Reference proteome</keyword>
<dbReference type="Pfam" id="PF13933">
    <property type="entry name" value="HRXXH"/>
    <property type="match status" value="1"/>
</dbReference>
<dbReference type="InterPro" id="IPR024079">
    <property type="entry name" value="MetalloPept_cat_dom_sf"/>
</dbReference>
<feature type="region of interest" description="Disordered" evidence="1">
    <location>
        <begin position="301"/>
        <end position="320"/>
    </location>
</feature>
<feature type="signal peptide" evidence="2">
    <location>
        <begin position="1"/>
        <end position="19"/>
    </location>
</feature>
<dbReference type="EMBL" id="JBFCZG010000003">
    <property type="protein sequence ID" value="KAL3425037.1"/>
    <property type="molecule type" value="Genomic_DNA"/>
</dbReference>
<evidence type="ECO:0000313" key="4">
    <source>
        <dbReference type="EMBL" id="KAL3425037.1"/>
    </source>
</evidence>
<dbReference type="InterPro" id="IPR029482">
    <property type="entry name" value="HRXXH"/>
</dbReference>
<dbReference type="Proteomes" id="UP001629113">
    <property type="component" value="Unassembled WGS sequence"/>
</dbReference>